<name>A0A382K060_9ZZZZ</name>
<organism evidence="1">
    <name type="scientific">marine metagenome</name>
    <dbReference type="NCBI Taxonomy" id="408172"/>
    <lineage>
        <taxon>unclassified sequences</taxon>
        <taxon>metagenomes</taxon>
        <taxon>ecological metagenomes</taxon>
    </lineage>
</organism>
<accession>A0A382K060</accession>
<evidence type="ECO:0000313" key="1">
    <source>
        <dbReference type="EMBL" id="SVC17205.1"/>
    </source>
</evidence>
<dbReference type="EMBL" id="UINC01077248">
    <property type="protein sequence ID" value="SVC17205.1"/>
    <property type="molecule type" value="Genomic_DNA"/>
</dbReference>
<protein>
    <submittedName>
        <fullName evidence="1">Uncharacterized protein</fullName>
    </submittedName>
</protein>
<dbReference type="AlphaFoldDB" id="A0A382K060"/>
<gene>
    <name evidence="1" type="ORF">METZ01_LOCUS270059</name>
</gene>
<sequence length="138" mass="16636">MFNEVDKDIKIIDKERLEEESLRTPLLHHKYLKMMITFSLEFAKLEEQYNMMIKDKTHFYLGKSDPEVYSKTPFDLKILKGDLKLYTDSDKDLSKLRQRITYTKERVDYLRSVCKIVSDRNWAIKNSMDWLKFKEGIV</sequence>
<dbReference type="Pfam" id="PF11056">
    <property type="entry name" value="UvsY"/>
    <property type="match status" value="1"/>
</dbReference>
<reference evidence="1" key="1">
    <citation type="submission" date="2018-05" db="EMBL/GenBank/DDBJ databases">
        <authorList>
            <person name="Lanie J.A."/>
            <person name="Ng W.-L."/>
            <person name="Kazmierczak K.M."/>
            <person name="Andrzejewski T.M."/>
            <person name="Davidsen T.M."/>
            <person name="Wayne K.J."/>
            <person name="Tettelin H."/>
            <person name="Glass J.I."/>
            <person name="Rusch D."/>
            <person name="Podicherti R."/>
            <person name="Tsui H.-C.T."/>
            <person name="Winkler M.E."/>
        </authorList>
    </citation>
    <scope>NUCLEOTIDE SEQUENCE</scope>
</reference>
<dbReference type="InterPro" id="IPR021289">
    <property type="entry name" value="UvsY"/>
</dbReference>
<proteinExistence type="predicted"/>